<organism evidence="1 2">
    <name type="scientific">Choiromyces venosus 120613-1</name>
    <dbReference type="NCBI Taxonomy" id="1336337"/>
    <lineage>
        <taxon>Eukaryota</taxon>
        <taxon>Fungi</taxon>
        <taxon>Dikarya</taxon>
        <taxon>Ascomycota</taxon>
        <taxon>Pezizomycotina</taxon>
        <taxon>Pezizomycetes</taxon>
        <taxon>Pezizales</taxon>
        <taxon>Tuberaceae</taxon>
        <taxon>Choiromyces</taxon>
    </lineage>
</organism>
<dbReference type="EMBL" id="ML120479">
    <property type="protein sequence ID" value="RPA92164.1"/>
    <property type="molecule type" value="Genomic_DNA"/>
</dbReference>
<name>A0A3N4JED8_9PEZI</name>
<reference evidence="1 2" key="1">
    <citation type="journal article" date="2018" name="Nat. Ecol. Evol.">
        <title>Pezizomycetes genomes reveal the molecular basis of ectomycorrhizal truffle lifestyle.</title>
        <authorList>
            <person name="Murat C."/>
            <person name="Payen T."/>
            <person name="Noel B."/>
            <person name="Kuo A."/>
            <person name="Morin E."/>
            <person name="Chen J."/>
            <person name="Kohler A."/>
            <person name="Krizsan K."/>
            <person name="Balestrini R."/>
            <person name="Da Silva C."/>
            <person name="Montanini B."/>
            <person name="Hainaut M."/>
            <person name="Levati E."/>
            <person name="Barry K.W."/>
            <person name="Belfiori B."/>
            <person name="Cichocki N."/>
            <person name="Clum A."/>
            <person name="Dockter R.B."/>
            <person name="Fauchery L."/>
            <person name="Guy J."/>
            <person name="Iotti M."/>
            <person name="Le Tacon F."/>
            <person name="Lindquist E.A."/>
            <person name="Lipzen A."/>
            <person name="Malagnac F."/>
            <person name="Mello A."/>
            <person name="Molinier V."/>
            <person name="Miyauchi S."/>
            <person name="Poulain J."/>
            <person name="Riccioni C."/>
            <person name="Rubini A."/>
            <person name="Sitrit Y."/>
            <person name="Splivallo R."/>
            <person name="Traeger S."/>
            <person name="Wang M."/>
            <person name="Zifcakova L."/>
            <person name="Wipf D."/>
            <person name="Zambonelli A."/>
            <person name="Paolocci F."/>
            <person name="Nowrousian M."/>
            <person name="Ottonello S."/>
            <person name="Baldrian P."/>
            <person name="Spatafora J.W."/>
            <person name="Henrissat B."/>
            <person name="Nagy L.G."/>
            <person name="Aury J.M."/>
            <person name="Wincker P."/>
            <person name="Grigoriev I.V."/>
            <person name="Bonfante P."/>
            <person name="Martin F.M."/>
        </authorList>
    </citation>
    <scope>NUCLEOTIDE SEQUENCE [LARGE SCALE GENOMIC DNA]</scope>
    <source>
        <strain evidence="1 2">120613-1</strain>
    </source>
</reference>
<evidence type="ECO:0000313" key="1">
    <source>
        <dbReference type="EMBL" id="RPA92164.1"/>
    </source>
</evidence>
<protein>
    <submittedName>
        <fullName evidence="1">Uncharacterized protein</fullName>
    </submittedName>
</protein>
<gene>
    <name evidence="1" type="ORF">L873DRAFT_1818061</name>
</gene>
<dbReference type="AlphaFoldDB" id="A0A3N4JED8"/>
<sequence length="78" mass="8619">MAELGRRTRKLASRSSAIALAGFVTFSLINPYHGHENVSPLLFFPLQSLSYFSGLNPPEEKMSYRTVEALTSSPETSL</sequence>
<dbReference type="Proteomes" id="UP000276215">
    <property type="component" value="Unassembled WGS sequence"/>
</dbReference>
<evidence type="ECO:0000313" key="2">
    <source>
        <dbReference type="Proteomes" id="UP000276215"/>
    </source>
</evidence>
<proteinExistence type="predicted"/>
<keyword evidence="2" id="KW-1185">Reference proteome</keyword>
<accession>A0A3N4JED8</accession>